<proteinExistence type="predicted"/>
<keyword evidence="2" id="KW-1185">Reference proteome</keyword>
<name>A0ABU5H035_9BACT</name>
<dbReference type="EMBL" id="JAXIVS010000003">
    <property type="protein sequence ID" value="MDY7226651.1"/>
    <property type="molecule type" value="Genomic_DNA"/>
</dbReference>
<dbReference type="InterPro" id="IPR029083">
    <property type="entry name" value="Imm32"/>
</dbReference>
<dbReference type="Proteomes" id="UP001291309">
    <property type="component" value="Unassembled WGS sequence"/>
</dbReference>
<evidence type="ECO:0000313" key="1">
    <source>
        <dbReference type="EMBL" id="MDY7226651.1"/>
    </source>
</evidence>
<reference evidence="1 2" key="1">
    <citation type="submission" date="2023-12" db="EMBL/GenBank/DDBJ databases">
        <title>the genome sequence of Hyalangium sp. s54d21.</title>
        <authorList>
            <person name="Zhang X."/>
        </authorList>
    </citation>
    <scope>NUCLEOTIDE SEQUENCE [LARGE SCALE GENOMIC DNA]</scope>
    <source>
        <strain evidence="2">s54d21</strain>
    </source>
</reference>
<gene>
    <name evidence="1" type="ORF">SYV04_09645</name>
</gene>
<protein>
    <submittedName>
        <fullName evidence="1">Uncharacterized protein</fullName>
    </submittedName>
</protein>
<sequence length="93" mass="10175">MKTRITIELELNASGIPFVERPPEALLECRCAPVEPGRPASIEIQGNEAGLRWLAEKALAVANARPDGYHVHLGKDEGLLGGELIIARRSRQH</sequence>
<dbReference type="RefSeq" id="WP_321545381.1">
    <property type="nucleotide sequence ID" value="NZ_JAXIVS010000003.1"/>
</dbReference>
<comment type="caution">
    <text evidence="1">The sequence shown here is derived from an EMBL/GenBank/DDBJ whole genome shotgun (WGS) entry which is preliminary data.</text>
</comment>
<accession>A0ABU5H035</accession>
<evidence type="ECO:0000313" key="2">
    <source>
        <dbReference type="Proteomes" id="UP001291309"/>
    </source>
</evidence>
<organism evidence="1 2">
    <name type="scientific">Hyalangium rubrum</name>
    <dbReference type="NCBI Taxonomy" id="3103134"/>
    <lineage>
        <taxon>Bacteria</taxon>
        <taxon>Pseudomonadati</taxon>
        <taxon>Myxococcota</taxon>
        <taxon>Myxococcia</taxon>
        <taxon>Myxococcales</taxon>
        <taxon>Cystobacterineae</taxon>
        <taxon>Archangiaceae</taxon>
        <taxon>Hyalangium</taxon>
    </lineage>
</organism>
<dbReference type="Pfam" id="PF15566">
    <property type="entry name" value="Imm32"/>
    <property type="match status" value="1"/>
</dbReference>